<proteinExistence type="predicted"/>
<sequence>MMSYQRREALVEEIVQAQPTLRPFVRDLSTDLMAGSWDLVSYSFQRGFESLWDLARVDSSGLLDRPLLSLWRQSVELAIKSAILELAGSMRGSPGHNLEKLFQQLLDIRAEEGCEDDDDLANNVRSMIAQVQSFDPLADRFRYPTDPAGKPYVGVAVDLDQLFQAHWIIATWCEGAVMEMRGDV</sequence>
<dbReference type="EMBL" id="JBHTIK010000015">
    <property type="protein sequence ID" value="MFD0850536.1"/>
    <property type="molecule type" value="Genomic_DNA"/>
</dbReference>
<comment type="caution">
    <text evidence="1">The sequence shown here is derived from an EMBL/GenBank/DDBJ whole genome shotgun (WGS) entry which is preliminary data.</text>
</comment>
<evidence type="ECO:0000313" key="1">
    <source>
        <dbReference type="EMBL" id="MFD0850536.1"/>
    </source>
</evidence>
<organism evidence="1 2">
    <name type="scientific">Sphingosinicella xenopeptidilytica</name>
    <dbReference type="NCBI Taxonomy" id="364098"/>
    <lineage>
        <taxon>Bacteria</taxon>
        <taxon>Pseudomonadati</taxon>
        <taxon>Pseudomonadota</taxon>
        <taxon>Alphaproteobacteria</taxon>
        <taxon>Sphingomonadales</taxon>
        <taxon>Sphingosinicellaceae</taxon>
        <taxon>Sphingosinicella</taxon>
    </lineage>
</organism>
<name>A0ABW3C7S6_SPHXN</name>
<dbReference type="Proteomes" id="UP001597124">
    <property type="component" value="Unassembled WGS sequence"/>
</dbReference>
<reference evidence="2" key="1">
    <citation type="journal article" date="2019" name="Int. J. Syst. Evol. Microbiol.">
        <title>The Global Catalogue of Microorganisms (GCM) 10K type strain sequencing project: providing services to taxonomists for standard genome sequencing and annotation.</title>
        <authorList>
            <consortium name="The Broad Institute Genomics Platform"/>
            <consortium name="The Broad Institute Genome Sequencing Center for Infectious Disease"/>
            <person name="Wu L."/>
            <person name="Ma J."/>
        </authorList>
    </citation>
    <scope>NUCLEOTIDE SEQUENCE [LARGE SCALE GENOMIC DNA]</scope>
    <source>
        <strain evidence="2">CCUG 52537</strain>
    </source>
</reference>
<evidence type="ECO:0008006" key="3">
    <source>
        <dbReference type="Google" id="ProtNLM"/>
    </source>
</evidence>
<gene>
    <name evidence="1" type="ORF">ACFQ00_19575</name>
</gene>
<accession>A0ABW3C7S6</accession>
<evidence type="ECO:0000313" key="2">
    <source>
        <dbReference type="Proteomes" id="UP001597124"/>
    </source>
</evidence>
<protein>
    <recommendedName>
        <fullName evidence="3">HEPN domain-containing protein</fullName>
    </recommendedName>
</protein>
<keyword evidence="2" id="KW-1185">Reference proteome</keyword>
<dbReference type="RefSeq" id="WP_381495006.1">
    <property type="nucleotide sequence ID" value="NZ_JBHTIK010000015.1"/>
</dbReference>